<dbReference type="AlphaFoldDB" id="A0A917VB05"/>
<gene>
    <name evidence="1" type="ORF">GCM10011322_48030</name>
</gene>
<evidence type="ECO:0000313" key="2">
    <source>
        <dbReference type="Proteomes" id="UP000600449"/>
    </source>
</evidence>
<proteinExistence type="predicted"/>
<sequence length="75" mass="8770">MPEHLHLDDLIKAALDRSAASQPLREEDRDALSHLVTLARSFVRFDHEERTRIIEFVRIRAEQQLPPTSDTFFVD</sequence>
<protein>
    <submittedName>
        <fullName evidence="1">Uncharacterized protein</fullName>
    </submittedName>
</protein>
<keyword evidence="2" id="KW-1185">Reference proteome</keyword>
<accession>A0A917VB05</accession>
<organism evidence="1 2">
    <name type="scientific">Salinarimonas ramus</name>
    <dbReference type="NCBI Taxonomy" id="690164"/>
    <lineage>
        <taxon>Bacteria</taxon>
        <taxon>Pseudomonadati</taxon>
        <taxon>Pseudomonadota</taxon>
        <taxon>Alphaproteobacteria</taxon>
        <taxon>Hyphomicrobiales</taxon>
        <taxon>Salinarimonadaceae</taxon>
        <taxon>Salinarimonas</taxon>
    </lineage>
</organism>
<reference evidence="1 2" key="1">
    <citation type="journal article" date="2014" name="Int. J. Syst. Evol. Microbiol.">
        <title>Complete genome sequence of Corynebacterium casei LMG S-19264T (=DSM 44701T), isolated from a smear-ripened cheese.</title>
        <authorList>
            <consortium name="US DOE Joint Genome Institute (JGI-PGF)"/>
            <person name="Walter F."/>
            <person name="Albersmeier A."/>
            <person name="Kalinowski J."/>
            <person name="Ruckert C."/>
        </authorList>
    </citation>
    <scope>NUCLEOTIDE SEQUENCE [LARGE SCALE GENOMIC DNA]</scope>
    <source>
        <strain evidence="1 2">CGMCC 1.9161</strain>
    </source>
</reference>
<dbReference type="EMBL" id="BMMF01000027">
    <property type="protein sequence ID" value="GGK55793.1"/>
    <property type="molecule type" value="Genomic_DNA"/>
</dbReference>
<evidence type="ECO:0000313" key="1">
    <source>
        <dbReference type="EMBL" id="GGK55793.1"/>
    </source>
</evidence>
<name>A0A917VB05_9HYPH</name>
<comment type="caution">
    <text evidence="1">The sequence shown here is derived from an EMBL/GenBank/DDBJ whole genome shotgun (WGS) entry which is preliminary data.</text>
</comment>
<dbReference type="Proteomes" id="UP000600449">
    <property type="component" value="Unassembled WGS sequence"/>
</dbReference>